<feature type="domain" description="AB hydrolase-1" evidence="1">
    <location>
        <begin position="69"/>
        <end position="316"/>
    </location>
</feature>
<evidence type="ECO:0000313" key="3">
    <source>
        <dbReference type="Proteomes" id="UP000682739"/>
    </source>
</evidence>
<dbReference type="Proteomes" id="UP000682739">
    <property type="component" value="Chromosome"/>
</dbReference>
<gene>
    <name evidence="2" type="ORF">J1N51_03410</name>
</gene>
<organism evidence="2 3">
    <name type="scientific">Psychrosphaera ytuae</name>
    <dbReference type="NCBI Taxonomy" id="2820710"/>
    <lineage>
        <taxon>Bacteria</taxon>
        <taxon>Pseudomonadati</taxon>
        <taxon>Pseudomonadota</taxon>
        <taxon>Gammaproteobacteria</taxon>
        <taxon>Alteromonadales</taxon>
        <taxon>Pseudoalteromonadaceae</taxon>
        <taxon>Psychrosphaera</taxon>
    </lineage>
</organism>
<dbReference type="PANTHER" id="PTHR43139">
    <property type="entry name" value="SI:DKEY-122A22.2"/>
    <property type="match status" value="1"/>
</dbReference>
<evidence type="ECO:0000259" key="1">
    <source>
        <dbReference type="Pfam" id="PF12697"/>
    </source>
</evidence>
<dbReference type="PANTHER" id="PTHR43139:SF52">
    <property type="entry name" value="SI:DKEY-122A22.2"/>
    <property type="match status" value="1"/>
</dbReference>
<dbReference type="InterPro" id="IPR029058">
    <property type="entry name" value="AB_hydrolase_fold"/>
</dbReference>
<keyword evidence="2" id="KW-0378">Hydrolase</keyword>
<sequence>MVSLRQRLTSNKLLLSIALLILIYGVLRGLTAVQTQTFETPGEYFDYQNYAVRYVCQGQNAPFVIFETGFGSDSEQTWSPIFDKLAESPKSFTACYYDRLGHGGSADVPTDFTTDDKSQLQQALIKHIAKDQPVVLVAKSYGGIIARRTLARNQLNHQINLQSLILLDSAHENQHGIMRGKLDPISDSVKNWQYANALVGFTAIKNLFKHYDNATDKRVDHYYSSFRYAHVLSTYRNEKGFYTPLSEFNYDFGDLKLVVLSHDPEAYANNPRLSAVSKDWAEMQASIAALSKNSVHIVVKGSTHNMSADAPDFIVAKVLESVDEVATLRRK</sequence>
<dbReference type="InterPro" id="IPR000073">
    <property type="entry name" value="AB_hydrolase_1"/>
</dbReference>
<accession>A0A975DCQ1</accession>
<dbReference type="EMBL" id="CP072110">
    <property type="protein sequence ID" value="QTH64534.1"/>
    <property type="molecule type" value="Genomic_DNA"/>
</dbReference>
<dbReference type="AlphaFoldDB" id="A0A975DCQ1"/>
<keyword evidence="3" id="KW-1185">Reference proteome</keyword>
<dbReference type="InterPro" id="IPR052370">
    <property type="entry name" value="Meta-cleavage_hydrolase"/>
</dbReference>
<proteinExistence type="predicted"/>
<dbReference type="SUPFAM" id="SSF53474">
    <property type="entry name" value="alpha/beta-Hydrolases"/>
    <property type="match status" value="1"/>
</dbReference>
<dbReference type="KEGG" id="psym:J1N51_03410"/>
<dbReference type="Pfam" id="PF12697">
    <property type="entry name" value="Abhydrolase_6"/>
    <property type="match status" value="1"/>
</dbReference>
<evidence type="ECO:0000313" key="2">
    <source>
        <dbReference type="EMBL" id="QTH64534.1"/>
    </source>
</evidence>
<protein>
    <submittedName>
        <fullName evidence="2">Alpha/beta hydrolase</fullName>
    </submittedName>
</protein>
<dbReference type="RefSeq" id="WP_208832588.1">
    <property type="nucleotide sequence ID" value="NZ_CP072110.1"/>
</dbReference>
<name>A0A975DCQ1_9GAMM</name>
<reference evidence="2" key="1">
    <citation type="submission" date="2021-03" db="EMBL/GenBank/DDBJ databases">
        <title>Description of Psychrosphaera ytuae sp. nov. isolated from deep sea sediment of South China Sea.</title>
        <authorList>
            <person name="Zhang J."/>
            <person name="Xu X.-D."/>
        </authorList>
    </citation>
    <scope>NUCLEOTIDE SEQUENCE</scope>
    <source>
        <strain evidence="2">MTZ26</strain>
    </source>
</reference>
<dbReference type="Gene3D" id="3.40.50.1820">
    <property type="entry name" value="alpha/beta hydrolase"/>
    <property type="match status" value="1"/>
</dbReference>
<dbReference type="GO" id="GO:0016787">
    <property type="term" value="F:hydrolase activity"/>
    <property type="evidence" value="ECO:0007669"/>
    <property type="project" value="UniProtKB-KW"/>
</dbReference>